<evidence type="ECO:0000256" key="1">
    <source>
        <dbReference type="ARBA" id="ARBA00022737"/>
    </source>
</evidence>
<keyword evidence="4" id="KW-1185">Reference proteome</keyword>
<name>A0A9W8Y6N7_9PLEO</name>
<accession>A0A9W8Y6N7</accession>
<dbReference type="PANTHER" id="PTHR10039:SF15">
    <property type="entry name" value="NACHT DOMAIN-CONTAINING PROTEIN"/>
    <property type="match status" value="1"/>
</dbReference>
<evidence type="ECO:0000313" key="4">
    <source>
        <dbReference type="Proteomes" id="UP001140560"/>
    </source>
</evidence>
<dbReference type="Pfam" id="PF24883">
    <property type="entry name" value="NPHP3_N"/>
    <property type="match status" value="1"/>
</dbReference>
<dbReference type="EMBL" id="JAPEUY010000009">
    <property type="protein sequence ID" value="KAJ4369628.1"/>
    <property type="molecule type" value="Genomic_DNA"/>
</dbReference>
<comment type="caution">
    <text evidence="3">The sequence shown here is derived from an EMBL/GenBank/DDBJ whole genome shotgun (WGS) entry which is preliminary data.</text>
</comment>
<evidence type="ECO:0000259" key="2">
    <source>
        <dbReference type="Pfam" id="PF24883"/>
    </source>
</evidence>
<organism evidence="3 4">
    <name type="scientific">Neocucurbitaria cava</name>
    <dbReference type="NCBI Taxonomy" id="798079"/>
    <lineage>
        <taxon>Eukaryota</taxon>
        <taxon>Fungi</taxon>
        <taxon>Dikarya</taxon>
        <taxon>Ascomycota</taxon>
        <taxon>Pezizomycotina</taxon>
        <taxon>Dothideomycetes</taxon>
        <taxon>Pleosporomycetidae</taxon>
        <taxon>Pleosporales</taxon>
        <taxon>Pleosporineae</taxon>
        <taxon>Cucurbitariaceae</taxon>
        <taxon>Neocucurbitaria</taxon>
    </lineage>
</organism>
<dbReference type="PANTHER" id="PTHR10039">
    <property type="entry name" value="AMELOGENIN"/>
    <property type="match status" value="1"/>
</dbReference>
<dbReference type="AlphaFoldDB" id="A0A9W8Y6N7"/>
<proteinExistence type="predicted"/>
<reference evidence="3" key="1">
    <citation type="submission" date="2022-10" db="EMBL/GenBank/DDBJ databases">
        <title>Tapping the CABI collections for fungal endophytes: first genome assemblies for Collariella, Neodidymelliopsis, Ascochyta clinopodiicola, Didymella pomorum, Didymosphaeria variabile, Neocosmospora piperis and Neocucurbitaria cava.</title>
        <authorList>
            <person name="Hill R."/>
        </authorList>
    </citation>
    <scope>NUCLEOTIDE SEQUENCE</scope>
    <source>
        <strain evidence="3">IMI 356814</strain>
    </source>
</reference>
<protein>
    <recommendedName>
        <fullName evidence="2">Nephrocystin 3-like N-terminal domain-containing protein</fullName>
    </recommendedName>
</protein>
<dbReference type="InterPro" id="IPR056884">
    <property type="entry name" value="NPHP3-like_N"/>
</dbReference>
<dbReference type="Proteomes" id="UP001140560">
    <property type="component" value="Unassembled WGS sequence"/>
</dbReference>
<evidence type="ECO:0000313" key="3">
    <source>
        <dbReference type="EMBL" id="KAJ4369628.1"/>
    </source>
</evidence>
<keyword evidence="1" id="KW-0677">Repeat</keyword>
<sequence length="243" mass="27693">MFSYDSPVPASILCVLELLASFNTALVDTPTLQTSSSAKKISRYYEEFAQRVSDFEKHILKLKPGLERNTKRAWRSIPEHIITEDESFERLRKVLERILQAQIIDEDQLKNDFAKGLVLMQQLRTLTQGVVDLEPVVDYDSSNGLPMHPPPETLDPKSHLSYKEQNDANHRKFLDRISTYDHTANHRDRIKCRLEGTGQWFLDASEVVRWQGAREANGTLFCPGIPGAGKTVIAGTMIEHLFK</sequence>
<gene>
    <name evidence="3" type="ORF">N0V83_005390</name>
</gene>
<feature type="domain" description="Nephrocystin 3-like N-terminal" evidence="2">
    <location>
        <begin position="196"/>
        <end position="241"/>
    </location>
</feature>
<dbReference type="OrthoDB" id="3799719at2759"/>